<dbReference type="Proteomes" id="UP001162318">
    <property type="component" value="Unassembled WGS sequence"/>
</dbReference>
<comment type="caution">
    <text evidence="2">The sequence shown here is derived from an EMBL/GenBank/DDBJ whole genome shotgun (WGS) entry which is preliminary data.</text>
</comment>
<feature type="signal peptide" evidence="1">
    <location>
        <begin position="1"/>
        <end position="23"/>
    </location>
</feature>
<evidence type="ECO:0000256" key="1">
    <source>
        <dbReference type="SAM" id="SignalP"/>
    </source>
</evidence>
<protein>
    <submittedName>
        <fullName evidence="2">Uncharacterized protein</fullName>
    </submittedName>
</protein>
<dbReference type="RefSeq" id="WP_279729253.1">
    <property type="nucleotide sequence ID" value="NZ_JAOCKX010000039.1"/>
</dbReference>
<name>A0AA42X1F8_SPHYA</name>
<gene>
    <name evidence="2" type="ORF">N5J77_21265</name>
</gene>
<dbReference type="EMBL" id="JAOCKX010000039">
    <property type="protein sequence ID" value="MDH2133669.1"/>
    <property type="molecule type" value="Genomic_DNA"/>
</dbReference>
<dbReference type="PROSITE" id="PS51257">
    <property type="entry name" value="PROKAR_LIPOPROTEIN"/>
    <property type="match status" value="1"/>
</dbReference>
<accession>A0AA42X1F8</accession>
<evidence type="ECO:0000313" key="3">
    <source>
        <dbReference type="Proteomes" id="UP001162318"/>
    </source>
</evidence>
<proteinExistence type="predicted"/>
<keyword evidence="1" id="KW-0732">Signal</keyword>
<organism evidence="2 3">
    <name type="scientific">Sphingobium yanoikuyae</name>
    <name type="common">Sphingomonas yanoikuyae</name>
    <dbReference type="NCBI Taxonomy" id="13690"/>
    <lineage>
        <taxon>Bacteria</taxon>
        <taxon>Pseudomonadati</taxon>
        <taxon>Pseudomonadota</taxon>
        <taxon>Alphaproteobacteria</taxon>
        <taxon>Sphingomonadales</taxon>
        <taxon>Sphingomonadaceae</taxon>
        <taxon>Sphingobium</taxon>
    </lineage>
</organism>
<feature type="chain" id="PRO_5041344522" evidence="1">
    <location>
        <begin position="24"/>
        <end position="203"/>
    </location>
</feature>
<reference evidence="2" key="1">
    <citation type="submission" date="2022-09" db="EMBL/GenBank/DDBJ databases">
        <title>Intensive care unit water sources are persistently colonized with multi-drug resistant bacteria and are the site of extensive horizontal gene transfer of antibiotic resistance genes.</title>
        <authorList>
            <person name="Diorio-Toth L."/>
        </authorList>
    </citation>
    <scope>NUCLEOTIDE SEQUENCE</scope>
    <source>
        <strain evidence="2">GD03659</strain>
    </source>
</reference>
<dbReference type="AlphaFoldDB" id="A0AA42X1F8"/>
<sequence length="203" mass="22695">MKTIFYMLTIIFGFSISASDARASNSLGIFAGCLVQYDAERMKTWVIWDGPGLIYKELGTVVPRSGCDQSGNWDYWDFRGALAEALLKDKYASRPVPDLQDAKPVTDIKMALAWGNNDGREGMLLNVFSECEVRKNSGEIFRIFMTKFSSDAENQMLKTLKNNAAACRYLAGNIKIAISNQALRARLAIAFYLTDKDEISTEN</sequence>
<evidence type="ECO:0000313" key="2">
    <source>
        <dbReference type="EMBL" id="MDH2133669.1"/>
    </source>
</evidence>